<keyword evidence="1" id="KW-0812">Transmembrane</keyword>
<dbReference type="Pfam" id="PF10326">
    <property type="entry name" value="7TM_GPCR_Str"/>
    <property type="match status" value="1"/>
</dbReference>
<dbReference type="PANTHER" id="PTHR22943">
    <property type="entry name" value="7-TRANSMEMBRANE DOMAIN RECEPTOR C.ELEGANS"/>
    <property type="match status" value="1"/>
</dbReference>
<protein>
    <recommendedName>
        <fullName evidence="4">G-protein coupled receptors family 1 profile domain-containing protein</fullName>
    </recommendedName>
</protein>
<organism evidence="2 3">
    <name type="scientific">Caenorhabditis nigoni</name>
    <dbReference type="NCBI Taxonomy" id="1611254"/>
    <lineage>
        <taxon>Eukaryota</taxon>
        <taxon>Metazoa</taxon>
        <taxon>Ecdysozoa</taxon>
        <taxon>Nematoda</taxon>
        <taxon>Chromadorea</taxon>
        <taxon>Rhabditida</taxon>
        <taxon>Rhabditina</taxon>
        <taxon>Rhabditomorpha</taxon>
        <taxon>Rhabditoidea</taxon>
        <taxon>Rhabditidae</taxon>
        <taxon>Peloderinae</taxon>
        <taxon>Caenorhabditis</taxon>
    </lineage>
</organism>
<feature type="transmembrane region" description="Helical" evidence="1">
    <location>
        <begin position="283"/>
        <end position="306"/>
    </location>
</feature>
<dbReference type="PANTHER" id="PTHR22943:SF121">
    <property type="entry name" value="SEVEN TM RECEPTOR"/>
    <property type="match status" value="1"/>
</dbReference>
<keyword evidence="1" id="KW-0472">Membrane</keyword>
<dbReference type="InterPro" id="IPR019428">
    <property type="entry name" value="7TM_GPCR_serpentine_rcpt_Str"/>
</dbReference>
<sequence length="350" mass="40653">MLELLKDIAQCVALCISIALNSILTYLIMTKSNSKMGSYKYIMMYMSLSALCYSVLGLIVRPDLLSYSSCFSVYVKNSTAVFNPEIMIYLMSFICAFYFFFASLIAVHFVYRYNALKYGPNWAYFKGKFLFCWFLISPILYVNWTLNCLLVFQPNENSTEFLRKRMENDFGVNVDDITYIIAEFYPMDRNGIRTPSFWTFFSGINFLVMTVASLIVILAFGFKCYYEMTRVVMPGRNYSITQKLLQTQLFRALVFQTLIPLIIMYLPLFVLFIFPMFNIDLGFAHYVSISISLYPALDALPNLLFIRDYRDGLYNILKKPHETTLKSFEPYSIRRGSRVTSATRSTVHLS</sequence>
<evidence type="ECO:0000256" key="1">
    <source>
        <dbReference type="SAM" id="Phobius"/>
    </source>
</evidence>
<feature type="transmembrane region" description="Helical" evidence="1">
    <location>
        <begin position="41"/>
        <end position="60"/>
    </location>
</feature>
<evidence type="ECO:0000313" key="3">
    <source>
        <dbReference type="Proteomes" id="UP000230233"/>
    </source>
</evidence>
<dbReference type="SUPFAM" id="SSF81321">
    <property type="entry name" value="Family A G protein-coupled receptor-like"/>
    <property type="match status" value="1"/>
</dbReference>
<evidence type="ECO:0000313" key="2">
    <source>
        <dbReference type="EMBL" id="PIC27187.1"/>
    </source>
</evidence>
<dbReference type="OrthoDB" id="5787558at2759"/>
<dbReference type="STRING" id="1611254.A0A2G5TIV6"/>
<dbReference type="GO" id="GO:0042048">
    <property type="term" value="P:olfactory behavior"/>
    <property type="evidence" value="ECO:0007669"/>
    <property type="project" value="TreeGrafter"/>
</dbReference>
<name>A0A2G5TIV6_9PELO</name>
<dbReference type="GO" id="GO:0038022">
    <property type="term" value="F:G protein-coupled olfactory receptor activity"/>
    <property type="evidence" value="ECO:0007669"/>
    <property type="project" value="TreeGrafter"/>
</dbReference>
<dbReference type="Proteomes" id="UP000230233">
    <property type="component" value="Chromosome V"/>
</dbReference>
<dbReference type="AlphaFoldDB" id="A0A2G5TIV6"/>
<evidence type="ECO:0008006" key="4">
    <source>
        <dbReference type="Google" id="ProtNLM"/>
    </source>
</evidence>
<dbReference type="GO" id="GO:0005886">
    <property type="term" value="C:plasma membrane"/>
    <property type="evidence" value="ECO:0007669"/>
    <property type="project" value="TreeGrafter"/>
</dbReference>
<proteinExistence type="predicted"/>
<gene>
    <name evidence="2" type="primary">Cni-str-182</name>
    <name evidence="2" type="synonym">Cnig_chr_V.g19516</name>
    <name evidence="2" type="ORF">B9Z55_019516</name>
</gene>
<feature type="transmembrane region" description="Helical" evidence="1">
    <location>
        <begin position="7"/>
        <end position="29"/>
    </location>
</feature>
<dbReference type="EMBL" id="PDUG01000005">
    <property type="protein sequence ID" value="PIC27187.1"/>
    <property type="molecule type" value="Genomic_DNA"/>
</dbReference>
<reference evidence="3" key="1">
    <citation type="submission" date="2017-10" db="EMBL/GenBank/DDBJ databases">
        <title>Rapid genome shrinkage in a self-fertile nematode reveals novel sperm competition proteins.</title>
        <authorList>
            <person name="Yin D."/>
            <person name="Schwarz E.M."/>
            <person name="Thomas C.G."/>
            <person name="Felde R.L."/>
            <person name="Korf I.F."/>
            <person name="Cutter A.D."/>
            <person name="Schartner C.M."/>
            <person name="Ralston E.J."/>
            <person name="Meyer B.J."/>
            <person name="Haag E.S."/>
        </authorList>
    </citation>
    <scope>NUCLEOTIDE SEQUENCE [LARGE SCALE GENOMIC DNA]</scope>
    <source>
        <strain evidence="3">JU1422</strain>
    </source>
</reference>
<comment type="caution">
    <text evidence="2">The sequence shown here is derived from an EMBL/GenBank/DDBJ whole genome shotgun (WGS) entry which is preliminary data.</text>
</comment>
<feature type="transmembrane region" description="Helical" evidence="1">
    <location>
        <begin position="197"/>
        <end position="220"/>
    </location>
</feature>
<accession>A0A2G5TIV6</accession>
<keyword evidence="3" id="KW-1185">Reference proteome</keyword>
<keyword evidence="1" id="KW-1133">Transmembrane helix</keyword>
<feature type="transmembrane region" description="Helical" evidence="1">
    <location>
        <begin position="130"/>
        <end position="152"/>
    </location>
</feature>
<feature type="transmembrane region" description="Helical" evidence="1">
    <location>
        <begin position="253"/>
        <end position="277"/>
    </location>
</feature>
<feature type="transmembrane region" description="Helical" evidence="1">
    <location>
        <begin position="86"/>
        <end position="110"/>
    </location>
</feature>